<evidence type="ECO:0008006" key="2">
    <source>
        <dbReference type="Google" id="ProtNLM"/>
    </source>
</evidence>
<dbReference type="EMBL" id="BARW01021522">
    <property type="protein sequence ID" value="GAI89297.1"/>
    <property type="molecule type" value="Genomic_DNA"/>
</dbReference>
<evidence type="ECO:0000313" key="1">
    <source>
        <dbReference type="EMBL" id="GAI89297.1"/>
    </source>
</evidence>
<proteinExistence type="predicted"/>
<organism evidence="1">
    <name type="scientific">marine sediment metagenome</name>
    <dbReference type="NCBI Taxonomy" id="412755"/>
    <lineage>
        <taxon>unclassified sequences</taxon>
        <taxon>metagenomes</taxon>
        <taxon>ecological metagenomes</taxon>
    </lineage>
</organism>
<feature type="non-terminal residue" evidence="1">
    <location>
        <position position="1"/>
    </location>
</feature>
<dbReference type="AlphaFoldDB" id="X1S8A6"/>
<sequence length="214" mass="22610">AEVAAILADTDELQGDWAEGGRLDLLIDAIKAKTDLTALDATVAKEATSALIKAQTDKITGKMLFPKDFWSAAQATAQITTTPGVVALPSVTPSLPDGVTITRAIAMMKFRKVKNADAAANYIDTTTGGPHDPALQVDKAAAGYIDALLLPDTFLRVEGDGIEGGDVWVGDTDIKAKVESGVATTFQLGDDLRCLATTLDLYDIQVGLRIWYSV</sequence>
<name>X1S8A6_9ZZZZ</name>
<accession>X1S8A6</accession>
<reference evidence="1" key="1">
    <citation type="journal article" date="2014" name="Front. Microbiol.">
        <title>High frequency of phylogenetically diverse reductive dehalogenase-homologous genes in deep subseafloor sedimentary metagenomes.</title>
        <authorList>
            <person name="Kawai M."/>
            <person name="Futagami T."/>
            <person name="Toyoda A."/>
            <person name="Takaki Y."/>
            <person name="Nishi S."/>
            <person name="Hori S."/>
            <person name="Arai W."/>
            <person name="Tsubouchi T."/>
            <person name="Morono Y."/>
            <person name="Uchiyama I."/>
            <person name="Ito T."/>
            <person name="Fujiyama A."/>
            <person name="Inagaki F."/>
            <person name="Takami H."/>
        </authorList>
    </citation>
    <scope>NUCLEOTIDE SEQUENCE</scope>
    <source>
        <strain evidence="1">Expedition CK06-06</strain>
    </source>
</reference>
<comment type="caution">
    <text evidence="1">The sequence shown here is derived from an EMBL/GenBank/DDBJ whole genome shotgun (WGS) entry which is preliminary data.</text>
</comment>
<protein>
    <recommendedName>
        <fullName evidence="2">Phage major capsid protein</fullName>
    </recommendedName>
</protein>
<gene>
    <name evidence="1" type="ORF">S12H4_36136</name>
</gene>